<gene>
    <name evidence="1" type="ORF">TVY486_0301220</name>
</gene>
<sequence>MQLTSLSFSPSHTHTHTHTSALCSLFPSELNCYNSIFPFLNPSLLICTAPLCNNLTTTVICHWKRTNKTAVNSGPFLFFFFFLQLFSFKHTRTHTSPPCSVYFHTHLTPTRLFWSITLCTSLYGVNAADSPLPQGEYTKNLTPRLSYTLNPNEWTVYGLSSRIHTIEARWIRQRLLAIFS</sequence>
<protein>
    <submittedName>
        <fullName evidence="1">Uncharacterized protein</fullName>
    </submittedName>
</protein>
<dbReference type="EMBL" id="HE573019">
    <property type="protein sequence ID" value="CCC46932.1"/>
    <property type="molecule type" value="Genomic_DNA"/>
</dbReference>
<name>G0TSK5_TRYVY</name>
<organism evidence="1">
    <name type="scientific">Trypanosoma vivax (strain Y486)</name>
    <dbReference type="NCBI Taxonomy" id="1055687"/>
    <lineage>
        <taxon>Eukaryota</taxon>
        <taxon>Discoba</taxon>
        <taxon>Euglenozoa</taxon>
        <taxon>Kinetoplastea</taxon>
        <taxon>Metakinetoplastina</taxon>
        <taxon>Trypanosomatida</taxon>
        <taxon>Trypanosomatidae</taxon>
        <taxon>Trypanosoma</taxon>
        <taxon>Duttonella</taxon>
    </lineage>
</organism>
<evidence type="ECO:0000313" key="1">
    <source>
        <dbReference type="EMBL" id="CCC46932.1"/>
    </source>
</evidence>
<accession>G0TSK5</accession>
<reference evidence="1" key="1">
    <citation type="journal article" date="2012" name="Proc. Natl. Acad. Sci. U.S.A.">
        <title>Antigenic diversity is generated by distinct evolutionary mechanisms in African trypanosome species.</title>
        <authorList>
            <person name="Jackson A.P."/>
            <person name="Berry A."/>
            <person name="Aslett M."/>
            <person name="Allison H.C."/>
            <person name="Burton P."/>
            <person name="Vavrova-Anderson J."/>
            <person name="Brown R."/>
            <person name="Browne H."/>
            <person name="Corton N."/>
            <person name="Hauser H."/>
            <person name="Gamble J."/>
            <person name="Gilderthorp R."/>
            <person name="Marcello L."/>
            <person name="McQuillan J."/>
            <person name="Otto T.D."/>
            <person name="Quail M.A."/>
            <person name="Sanders M.J."/>
            <person name="van Tonder A."/>
            <person name="Ginger M.L."/>
            <person name="Field M.C."/>
            <person name="Barry J.D."/>
            <person name="Hertz-Fowler C."/>
            <person name="Berriman M."/>
        </authorList>
    </citation>
    <scope>NUCLEOTIDE SEQUENCE</scope>
    <source>
        <strain evidence="1">Y486</strain>
    </source>
</reference>
<dbReference type="AlphaFoldDB" id="G0TSK5"/>
<proteinExistence type="predicted"/>